<dbReference type="InterPro" id="IPR000195">
    <property type="entry name" value="Rab-GAP-TBC_dom"/>
</dbReference>
<dbReference type="STRING" id="401625.A0A0P1BJ23"/>
<dbReference type="Gene3D" id="1.10.472.80">
    <property type="entry name" value="Ypt/Rab-GAP domain of gyp1p, domain 3"/>
    <property type="match status" value="1"/>
</dbReference>
<accession>A0A0P1BJ23</accession>
<dbReference type="InterPro" id="IPR045913">
    <property type="entry name" value="TBC20/Gyp8-like"/>
</dbReference>
<keyword evidence="1" id="KW-0343">GTPase activation</keyword>
<dbReference type="GO" id="GO:0006888">
    <property type="term" value="P:endoplasmic reticulum to Golgi vesicle-mediated transport"/>
    <property type="evidence" value="ECO:0007669"/>
    <property type="project" value="TreeGrafter"/>
</dbReference>
<feature type="compositionally biased region" description="Low complexity" evidence="2">
    <location>
        <begin position="219"/>
        <end position="237"/>
    </location>
</feature>
<name>A0A0P1BJ23_9BASI</name>
<dbReference type="AlphaFoldDB" id="A0A0P1BJ23"/>
<dbReference type="Pfam" id="PF00566">
    <property type="entry name" value="RabGAP-TBC"/>
    <property type="match status" value="1"/>
</dbReference>
<dbReference type="Gene3D" id="1.10.8.1310">
    <property type="match status" value="1"/>
</dbReference>
<dbReference type="PANTHER" id="PTHR20913:SF7">
    <property type="entry name" value="RE60063P"/>
    <property type="match status" value="1"/>
</dbReference>
<protein>
    <submittedName>
        <fullName evidence="4">Predicted GTPase activator protein</fullName>
    </submittedName>
</protein>
<feature type="compositionally biased region" description="Basic and acidic residues" evidence="2">
    <location>
        <begin position="245"/>
        <end position="257"/>
    </location>
</feature>
<dbReference type="PROSITE" id="PS50086">
    <property type="entry name" value="TBC_RABGAP"/>
    <property type="match status" value="1"/>
</dbReference>
<reference evidence="4 5" key="1">
    <citation type="submission" date="2014-09" db="EMBL/GenBank/DDBJ databases">
        <authorList>
            <person name="Magalhaes I.L.F."/>
            <person name="Oliveira U."/>
            <person name="Santos F.R."/>
            <person name="Vidigal T.H.D.A."/>
            <person name="Brescovit A.D."/>
            <person name="Santos A.J."/>
        </authorList>
    </citation>
    <scope>NUCLEOTIDE SEQUENCE [LARGE SCALE GENOMIC DNA]</scope>
</reference>
<feature type="region of interest" description="Disordered" evidence="2">
    <location>
        <begin position="1"/>
        <end position="36"/>
    </location>
</feature>
<dbReference type="EMBL" id="CCYA01000278">
    <property type="protein sequence ID" value="CEH16277.1"/>
    <property type="molecule type" value="Genomic_DNA"/>
</dbReference>
<evidence type="ECO:0000313" key="5">
    <source>
        <dbReference type="Proteomes" id="UP000054845"/>
    </source>
</evidence>
<dbReference type="InterPro" id="IPR035969">
    <property type="entry name" value="Rab-GAP_TBC_sf"/>
</dbReference>
<evidence type="ECO:0000259" key="3">
    <source>
        <dbReference type="PROSITE" id="PS50086"/>
    </source>
</evidence>
<proteinExistence type="predicted"/>
<dbReference type="GO" id="GO:0005789">
    <property type="term" value="C:endoplasmic reticulum membrane"/>
    <property type="evidence" value="ECO:0007669"/>
    <property type="project" value="TreeGrafter"/>
</dbReference>
<keyword evidence="5" id="KW-1185">Reference proteome</keyword>
<evidence type="ECO:0000256" key="1">
    <source>
        <dbReference type="ARBA" id="ARBA00022468"/>
    </source>
</evidence>
<dbReference type="OrthoDB" id="10249988at2759"/>
<dbReference type="Proteomes" id="UP000054845">
    <property type="component" value="Unassembled WGS sequence"/>
</dbReference>
<feature type="compositionally biased region" description="Basic residues" evidence="2">
    <location>
        <begin position="262"/>
        <end position="278"/>
    </location>
</feature>
<dbReference type="SUPFAM" id="SSF47923">
    <property type="entry name" value="Ypt/Rab-GAP domain of gyp1p"/>
    <property type="match status" value="2"/>
</dbReference>
<sequence>MPSIAVVDIAGGSEAQTKLQTDPRGTLSAPSKTSTKRKASAVKLDLIALRSRAISPGGFGGHATPDYGSFPNDSLPDGAVQRRDGSLEIGQSRTRNGGLAHLEGIDCSKASRRVAWLILLDLQYHIPSLVEIPNKATSTAKDEPSLEEHFANLLREEWEPREDRLHPTSRHKSAKLASDDESDWQTALPRHKKRKERVAKASTAASSDAGVERDDERSAAASTSSFGAGASTTTTGSVNQNKLLNDTKESARPRQEEALNPSKKKRRPKGAKGLRRAKEHKDESQVALDVNRSFVGDAWSSNVPLVERTHRRKQLSEVVAHVLRRHPALSYYQGYHDVISVLIVTLAPTIPEIVSEEEGASLWCTAAEGNLVKDAAIRLSLHWLRDFMSTGLEPALGALKVLHNLLRAADAELAKAVEIASPLPYFALSWIISMLCHDLGPCESARALDYFLCAGPAGTIYFTASLLIANRDALLALAEVDADPAELHHHLSQLVNSMSESGPATDVLAQILSSASLLQNKYPLCSPQAETDRIMGPKSVLCSFDKIKRQANAEQWMAKDKEAERILSGPLDWIVLDYSPSSPEADVEVEKDNVNRIDTKLDKRVPNGGHAALLVAGALGAATAVILYGASSGQLPPQTMSLLRSLAGRGRL</sequence>
<evidence type="ECO:0000313" key="4">
    <source>
        <dbReference type="EMBL" id="CEH16277.1"/>
    </source>
</evidence>
<dbReference type="GO" id="GO:0005096">
    <property type="term" value="F:GTPase activator activity"/>
    <property type="evidence" value="ECO:0007669"/>
    <property type="project" value="UniProtKB-KW"/>
</dbReference>
<feature type="domain" description="Rab-GAP TBC" evidence="3">
    <location>
        <begin position="261"/>
        <end position="455"/>
    </location>
</feature>
<organism evidence="4 5">
    <name type="scientific">Ceraceosorus bombacis</name>
    <dbReference type="NCBI Taxonomy" id="401625"/>
    <lineage>
        <taxon>Eukaryota</taxon>
        <taxon>Fungi</taxon>
        <taxon>Dikarya</taxon>
        <taxon>Basidiomycota</taxon>
        <taxon>Ustilaginomycotina</taxon>
        <taxon>Exobasidiomycetes</taxon>
        <taxon>Ceraceosorales</taxon>
        <taxon>Ceraceosoraceae</taxon>
        <taxon>Ceraceosorus</taxon>
    </lineage>
</organism>
<dbReference type="PANTHER" id="PTHR20913">
    <property type="entry name" value="TBC1 DOMAIN FAMILY MEMBER 20/GTPASE"/>
    <property type="match status" value="1"/>
</dbReference>
<evidence type="ECO:0000256" key="2">
    <source>
        <dbReference type="SAM" id="MobiDB-lite"/>
    </source>
</evidence>
<feature type="region of interest" description="Disordered" evidence="2">
    <location>
        <begin position="161"/>
        <end position="285"/>
    </location>
</feature>